<evidence type="ECO:0000256" key="1">
    <source>
        <dbReference type="SAM" id="Phobius"/>
    </source>
</evidence>
<organism evidence="3 4">
    <name type="scientific">Diacronema lutheri</name>
    <name type="common">Unicellular marine alga</name>
    <name type="synonym">Monochrysis lutheri</name>
    <dbReference type="NCBI Taxonomy" id="2081491"/>
    <lineage>
        <taxon>Eukaryota</taxon>
        <taxon>Haptista</taxon>
        <taxon>Haptophyta</taxon>
        <taxon>Pavlovophyceae</taxon>
        <taxon>Pavlovales</taxon>
        <taxon>Pavlovaceae</taxon>
        <taxon>Diacronema</taxon>
    </lineage>
</organism>
<keyword evidence="4" id="KW-1185">Reference proteome</keyword>
<keyword evidence="1" id="KW-0812">Transmembrane</keyword>
<feature type="signal peptide" evidence="2">
    <location>
        <begin position="1"/>
        <end position="18"/>
    </location>
</feature>
<sequence length="115" mass="11780">MGVRVACCLLAVLPAVFAWTAPRPAVGARPRALRIAGLELARAPLAAPRASAMLGLADDGQLVAAGVRSMELLAGGDGQSSDPMQTLAMVLAVFGTLAGGALVYLLNVVFPERRL</sequence>
<reference evidence="3" key="1">
    <citation type="submission" date="2021-05" db="EMBL/GenBank/DDBJ databases">
        <title>The genome of the haptophyte Pavlova lutheri (Diacronema luteri, Pavlovales) - a model for lipid biosynthesis in eukaryotic algae.</title>
        <authorList>
            <person name="Hulatt C.J."/>
            <person name="Posewitz M.C."/>
        </authorList>
    </citation>
    <scope>NUCLEOTIDE SEQUENCE</scope>
    <source>
        <strain evidence="3">NIVA-4/92</strain>
    </source>
</reference>
<evidence type="ECO:0000313" key="3">
    <source>
        <dbReference type="EMBL" id="KAG8469985.1"/>
    </source>
</evidence>
<accession>A0A8J6CHA3</accession>
<evidence type="ECO:0000313" key="4">
    <source>
        <dbReference type="Proteomes" id="UP000751190"/>
    </source>
</evidence>
<gene>
    <name evidence="3" type="ORF">KFE25_006440</name>
</gene>
<dbReference type="AlphaFoldDB" id="A0A8J6CHA3"/>
<protein>
    <submittedName>
        <fullName evidence="3">Uncharacterized protein</fullName>
    </submittedName>
</protein>
<evidence type="ECO:0000256" key="2">
    <source>
        <dbReference type="SAM" id="SignalP"/>
    </source>
</evidence>
<keyword evidence="2" id="KW-0732">Signal</keyword>
<comment type="caution">
    <text evidence="3">The sequence shown here is derived from an EMBL/GenBank/DDBJ whole genome shotgun (WGS) entry which is preliminary data.</text>
</comment>
<dbReference type="Proteomes" id="UP000751190">
    <property type="component" value="Unassembled WGS sequence"/>
</dbReference>
<keyword evidence="1" id="KW-0472">Membrane</keyword>
<name>A0A8J6CHA3_DIALT</name>
<dbReference type="EMBL" id="JAGTXO010000002">
    <property type="protein sequence ID" value="KAG8469985.1"/>
    <property type="molecule type" value="Genomic_DNA"/>
</dbReference>
<feature type="transmembrane region" description="Helical" evidence="1">
    <location>
        <begin position="87"/>
        <end position="110"/>
    </location>
</feature>
<keyword evidence="1" id="KW-1133">Transmembrane helix</keyword>
<feature type="chain" id="PRO_5035299305" evidence="2">
    <location>
        <begin position="19"/>
        <end position="115"/>
    </location>
</feature>
<proteinExistence type="predicted"/>